<dbReference type="CDD" id="cd00038">
    <property type="entry name" value="CAP_ED"/>
    <property type="match status" value="2"/>
</dbReference>
<evidence type="ECO:0000313" key="13">
    <source>
        <dbReference type="Proteomes" id="UP000237968"/>
    </source>
</evidence>
<dbReference type="InterPro" id="IPR000595">
    <property type="entry name" value="cNMP-bd_dom"/>
</dbReference>
<evidence type="ECO:0000256" key="5">
    <source>
        <dbReference type="ARBA" id="ARBA00022963"/>
    </source>
</evidence>
<dbReference type="GO" id="GO:0016042">
    <property type="term" value="P:lipid catabolic process"/>
    <property type="evidence" value="ECO:0007669"/>
    <property type="project" value="UniProtKB-UniRule"/>
</dbReference>
<keyword evidence="4 9" id="KW-0378">Hydrolase</keyword>
<dbReference type="InterPro" id="IPR018488">
    <property type="entry name" value="cNMP-bd_CS"/>
</dbReference>
<sequence length="753" mass="81507">MANGLPEDWSRALAATGVLEAADAKSLELLGAALREVEVPAGQALIRQGETGDSMYVIVEGQLRVSVLDDDGNEIELPPVGPGDMVGEIALVLGGTRGTTITAQTPSRVLELGRETCMTIAERHPQLIKPLTDHLRVRLRRSRLAGLLDNIFGVLEPDSLRTLEDNLEWVHLESGQELFGEGDEAGGAYIVIIGTVRVVVSEPDGSERVLNDVGAGEWVGEMALLADGRRAATVYALRDTELVSISREAFEKLVLTDPEAMLHTAQLLVRRLRGMVDPEAKTCASGRGIALVPIHPGVDIEPFAAQLEAALGRHGSVARLTSAGVDAIFDRPGLSHHSHDEPVQLRLGPWLTQQEDEHDHLIYQADRSWTGWSERAIRHASRIVFVAEASGDAALGSNEQRVVERFARGRSPKLSLVLLQPRGRTTFPGTKRWLAPRGHVDQHHHLRHGEAHDVERVARILTGRAITLVLGGGGSRGYAHVGVLRAFEELGIPVDAVAGASIGAIVAGSHALGLPHVELLRVLRPVFDNLIDPTLPLVSLASGKNAMDGCARVVGDLDIEDLRIPYFAISTNLTRSTEVVHRRGPLAFAARASGSLPGVFPPVPWTGGDLLVDGGVINNVPIDRMAELYPGAIVAVDVMPDVDLVAGDELPMSLSGWEVARRMITPRRSKVPMPNIISILMRSANAASHAAHRAQATAQRASLMLKPEVSHWNMLDFKAAPVIAEQGYQASHDQIRRWWEHNRDELLGRRPQA</sequence>
<dbReference type="GO" id="GO:0016020">
    <property type="term" value="C:membrane"/>
    <property type="evidence" value="ECO:0007669"/>
    <property type="project" value="UniProtKB-SubCell"/>
</dbReference>
<dbReference type="Proteomes" id="UP000237968">
    <property type="component" value="Unassembled WGS sequence"/>
</dbReference>
<comment type="similarity">
    <text evidence="2">Belongs to the NTE family.</text>
</comment>
<dbReference type="PROSITE" id="PS00889">
    <property type="entry name" value="CNMP_BINDING_2"/>
    <property type="match status" value="1"/>
</dbReference>
<feature type="active site" description="Proton acceptor" evidence="9">
    <location>
        <position position="613"/>
    </location>
</feature>
<evidence type="ECO:0000256" key="9">
    <source>
        <dbReference type="PROSITE-ProRule" id="PRU01161"/>
    </source>
</evidence>
<evidence type="ECO:0000256" key="8">
    <source>
        <dbReference type="ARBA" id="ARBA00023136"/>
    </source>
</evidence>
<dbReference type="AlphaFoldDB" id="A0A2S9XK50"/>
<keyword evidence="7 9" id="KW-0443">Lipid metabolism</keyword>
<dbReference type="Pfam" id="PF01734">
    <property type="entry name" value="Patatin"/>
    <property type="match status" value="1"/>
</dbReference>
<dbReference type="InterPro" id="IPR050301">
    <property type="entry name" value="NTE"/>
</dbReference>
<comment type="subcellular location">
    <subcellularLocation>
        <location evidence="1">Membrane</location>
    </subcellularLocation>
</comment>
<feature type="short sequence motif" description="GXSXG" evidence="9">
    <location>
        <begin position="499"/>
        <end position="503"/>
    </location>
</feature>
<evidence type="ECO:0000313" key="12">
    <source>
        <dbReference type="EMBL" id="PRP93235.1"/>
    </source>
</evidence>
<feature type="domain" description="Cyclic nucleotide-binding" evidence="10">
    <location>
        <begin position="18"/>
        <end position="138"/>
    </location>
</feature>
<keyword evidence="3" id="KW-0812">Transmembrane</keyword>
<protein>
    <submittedName>
        <fullName evidence="12">NTE family protein RssA</fullName>
    </submittedName>
</protein>
<dbReference type="PRINTS" id="PR00103">
    <property type="entry name" value="CAMPKINASE"/>
</dbReference>
<feature type="domain" description="Cyclic nucleotide-binding" evidence="10">
    <location>
        <begin position="151"/>
        <end position="271"/>
    </location>
</feature>
<dbReference type="Gene3D" id="2.60.120.10">
    <property type="entry name" value="Jelly Rolls"/>
    <property type="match status" value="2"/>
</dbReference>
<gene>
    <name evidence="12" type="primary">rssA</name>
    <name evidence="12" type="ORF">ENSA5_44120</name>
</gene>
<evidence type="ECO:0000256" key="4">
    <source>
        <dbReference type="ARBA" id="ARBA00022801"/>
    </source>
</evidence>
<evidence type="ECO:0000259" key="11">
    <source>
        <dbReference type="PROSITE" id="PS51635"/>
    </source>
</evidence>
<reference evidence="12 13" key="1">
    <citation type="submission" date="2018-03" db="EMBL/GenBank/DDBJ databases">
        <title>Draft Genome Sequences of the Obligatory Marine Myxobacteria Enhygromyxa salina SWB005.</title>
        <authorList>
            <person name="Poehlein A."/>
            <person name="Moghaddam J.A."/>
            <person name="Harms H."/>
            <person name="Alanjari M."/>
            <person name="Koenig G.M."/>
            <person name="Daniel R."/>
            <person name="Schaeberle T.F."/>
        </authorList>
    </citation>
    <scope>NUCLEOTIDE SEQUENCE [LARGE SCALE GENOMIC DNA]</scope>
    <source>
        <strain evidence="12 13">SWB005</strain>
    </source>
</reference>
<evidence type="ECO:0000256" key="2">
    <source>
        <dbReference type="ARBA" id="ARBA00006636"/>
    </source>
</evidence>
<dbReference type="PROSITE" id="PS51635">
    <property type="entry name" value="PNPLA"/>
    <property type="match status" value="1"/>
</dbReference>
<dbReference type="InterPro" id="IPR002641">
    <property type="entry name" value="PNPLA_dom"/>
</dbReference>
<dbReference type="PANTHER" id="PTHR14226">
    <property type="entry name" value="NEUROPATHY TARGET ESTERASE/SWISS CHEESE D.MELANOGASTER"/>
    <property type="match status" value="1"/>
</dbReference>
<evidence type="ECO:0000256" key="1">
    <source>
        <dbReference type="ARBA" id="ARBA00004370"/>
    </source>
</evidence>
<dbReference type="SMART" id="SM00100">
    <property type="entry name" value="cNMP"/>
    <property type="match status" value="2"/>
</dbReference>
<accession>A0A2S9XK50</accession>
<evidence type="ECO:0000259" key="10">
    <source>
        <dbReference type="PROSITE" id="PS50042"/>
    </source>
</evidence>
<dbReference type="PROSITE" id="PS50042">
    <property type="entry name" value="CNMP_BINDING_3"/>
    <property type="match status" value="2"/>
</dbReference>
<feature type="short sequence motif" description="DGA/G" evidence="9">
    <location>
        <begin position="613"/>
        <end position="615"/>
    </location>
</feature>
<dbReference type="InterPro" id="IPR016035">
    <property type="entry name" value="Acyl_Trfase/lysoPLipase"/>
</dbReference>
<feature type="active site" description="Nucleophile" evidence="9">
    <location>
        <position position="501"/>
    </location>
</feature>
<dbReference type="InterPro" id="IPR018490">
    <property type="entry name" value="cNMP-bd_dom_sf"/>
</dbReference>
<dbReference type="GO" id="GO:0004622">
    <property type="term" value="F:phosphatidylcholine lysophospholipase activity"/>
    <property type="evidence" value="ECO:0007669"/>
    <property type="project" value="UniProtKB-ARBA"/>
</dbReference>
<keyword evidence="8" id="KW-0472">Membrane</keyword>
<dbReference type="CDD" id="cd07205">
    <property type="entry name" value="Pat_PNPLA6_PNPLA7_NTE1_like"/>
    <property type="match status" value="1"/>
</dbReference>
<dbReference type="Pfam" id="PF24179">
    <property type="entry name" value="NTE_Ploop"/>
    <property type="match status" value="1"/>
</dbReference>
<dbReference type="Gene3D" id="3.40.1090.10">
    <property type="entry name" value="Cytosolic phospholipase A2 catalytic domain"/>
    <property type="match status" value="2"/>
</dbReference>
<dbReference type="SUPFAM" id="SSF51206">
    <property type="entry name" value="cAMP-binding domain-like"/>
    <property type="match status" value="2"/>
</dbReference>
<keyword evidence="13" id="KW-1185">Reference proteome</keyword>
<name>A0A2S9XK50_9BACT</name>
<evidence type="ECO:0000256" key="3">
    <source>
        <dbReference type="ARBA" id="ARBA00022692"/>
    </source>
</evidence>
<dbReference type="RefSeq" id="WP_181198028.1">
    <property type="nucleotide sequence ID" value="NZ_PVNK01000189.1"/>
</dbReference>
<keyword evidence="5 9" id="KW-0442">Lipid degradation</keyword>
<organism evidence="12 13">
    <name type="scientific">Enhygromyxa salina</name>
    <dbReference type="NCBI Taxonomy" id="215803"/>
    <lineage>
        <taxon>Bacteria</taxon>
        <taxon>Pseudomonadati</taxon>
        <taxon>Myxococcota</taxon>
        <taxon>Polyangia</taxon>
        <taxon>Nannocystales</taxon>
        <taxon>Nannocystaceae</taxon>
        <taxon>Enhygromyxa</taxon>
    </lineage>
</organism>
<dbReference type="PANTHER" id="PTHR14226:SF29">
    <property type="entry name" value="NEUROPATHY TARGET ESTERASE SWS"/>
    <property type="match status" value="1"/>
</dbReference>
<feature type="domain" description="PNPLA" evidence="11">
    <location>
        <begin position="468"/>
        <end position="626"/>
    </location>
</feature>
<evidence type="ECO:0000256" key="7">
    <source>
        <dbReference type="ARBA" id="ARBA00023098"/>
    </source>
</evidence>
<dbReference type="SUPFAM" id="SSF52151">
    <property type="entry name" value="FabD/lysophospholipase-like"/>
    <property type="match status" value="1"/>
</dbReference>
<proteinExistence type="inferred from homology"/>
<dbReference type="Pfam" id="PF00027">
    <property type="entry name" value="cNMP_binding"/>
    <property type="match status" value="2"/>
</dbReference>
<dbReference type="EMBL" id="PVNK01000189">
    <property type="protein sequence ID" value="PRP93235.1"/>
    <property type="molecule type" value="Genomic_DNA"/>
</dbReference>
<feature type="short sequence motif" description="GXGXXG" evidence="9">
    <location>
        <begin position="472"/>
        <end position="477"/>
    </location>
</feature>
<dbReference type="InterPro" id="IPR014710">
    <property type="entry name" value="RmlC-like_jellyroll"/>
</dbReference>
<dbReference type="PROSITE" id="PS00888">
    <property type="entry name" value="CNMP_BINDING_1"/>
    <property type="match status" value="1"/>
</dbReference>
<comment type="caution">
    <text evidence="12">The sequence shown here is derived from an EMBL/GenBank/DDBJ whole genome shotgun (WGS) entry which is preliminary data.</text>
</comment>
<dbReference type="InterPro" id="IPR056556">
    <property type="entry name" value="NTE1_P-loop_dom"/>
</dbReference>
<evidence type="ECO:0000256" key="6">
    <source>
        <dbReference type="ARBA" id="ARBA00022989"/>
    </source>
</evidence>
<keyword evidence="6" id="KW-1133">Transmembrane helix</keyword>